<dbReference type="InterPro" id="IPR001750">
    <property type="entry name" value="ND/Mrp_TM"/>
</dbReference>
<dbReference type="NCBIfam" id="TIGR01770">
    <property type="entry name" value="NDH_I_N"/>
    <property type="match status" value="1"/>
</dbReference>
<comment type="function">
    <text evidence="5">NDH-1 shuttles electrons from NADH, via FMN and iron-sulfur (Fe-S) centers, to quinones in the respiratory chain. The immediate electron acceptor for the enzyme in this species is believed to be ubiquinone. Couples the redox reaction to proton translocation (for every two electrons transferred, four hydrogen ions are translocated across the cytoplasmic membrane), and thus conserves the redox energy in a proton gradient.</text>
</comment>
<evidence type="ECO:0000256" key="1">
    <source>
        <dbReference type="ARBA" id="ARBA00004127"/>
    </source>
</evidence>
<name>A0A078KSK8_9GAMM</name>
<keyword evidence="5" id="KW-0520">NAD</keyword>
<dbReference type="GO" id="GO:0048038">
    <property type="term" value="F:quinone binding"/>
    <property type="evidence" value="ECO:0007669"/>
    <property type="project" value="UniProtKB-KW"/>
</dbReference>
<dbReference type="AlphaFoldDB" id="A0A078KSK8"/>
<dbReference type="OrthoDB" id="9768329at2"/>
<sequence>MTTALLENIHLALPEMIILITACVALLSDLFLRHRFSSIAFLCASIGLALATFVSILFVGSFKTTLFGGLFVSDDIAQLMKIFIYITVFLSFFYSRHYIEERQMPSGDYYILGLFSTLGMMILVSAHSLLTIYLGLELLSLPLYAMTAIRRTDSNAAEAAMKYFVMGAIASGMLLYGLSLVYGATGKLDLTDIANVIAANWVEQQSPLLSFALVFIIAGVGFKLASMPFHMWAPDVYQGAPSSVTLFLSAAPKIAAIGMALRLFTVALGLPDLALQWQQLFIVMALLSTGLGNLFAIVQNNIKRLLAYSAISHIGYALFGLLAANAAGYAAALFYVLIYSVMTAGAFGLIVLMSNKGIEIENVDDLKGLNKRNPWIAFMMLLIMFSMAGVPPTVGFFAKLLVLKALVDVHLTWVAVLGLLFAVVGAYYYLRIVKVMYFDDAEDSSPVKFSVSTNLVFSIHCLSLLYLGIFPSGLISACINAFTG</sequence>
<dbReference type="eggNOG" id="COG1007">
    <property type="taxonomic scope" value="Bacteria"/>
</dbReference>
<feature type="domain" description="NADH:quinone oxidoreductase/Mrp antiporter transmembrane" evidence="7">
    <location>
        <begin position="126"/>
        <end position="422"/>
    </location>
</feature>
<keyword evidence="5" id="KW-0830">Ubiquinone</keyword>
<reference evidence="8 9" key="1">
    <citation type="submission" date="2014-06" db="EMBL/GenBank/DDBJ databases">
        <authorList>
            <person name="Urmite Genomes Urmite Genomes"/>
        </authorList>
    </citation>
    <scope>NUCLEOTIDE SEQUENCE [LARGE SCALE GENOMIC DNA]</scope>
</reference>
<dbReference type="GO" id="GO:0050136">
    <property type="term" value="F:NADH dehydrogenase (quinone) (non-electrogenic) activity"/>
    <property type="evidence" value="ECO:0007669"/>
    <property type="project" value="UniProtKB-UniRule"/>
</dbReference>
<dbReference type="EC" id="7.1.1.-" evidence="5"/>
<comment type="catalytic activity">
    <reaction evidence="5">
        <text>a quinone + NADH + 5 H(+)(in) = a quinol + NAD(+) + 4 H(+)(out)</text>
        <dbReference type="Rhea" id="RHEA:57888"/>
        <dbReference type="ChEBI" id="CHEBI:15378"/>
        <dbReference type="ChEBI" id="CHEBI:24646"/>
        <dbReference type="ChEBI" id="CHEBI:57540"/>
        <dbReference type="ChEBI" id="CHEBI:57945"/>
        <dbReference type="ChEBI" id="CHEBI:132124"/>
    </reaction>
</comment>
<gene>
    <name evidence="5 8" type="primary">nuoN</name>
    <name evidence="8" type="ORF">BN59_00188</name>
</gene>
<evidence type="ECO:0000259" key="7">
    <source>
        <dbReference type="Pfam" id="PF00361"/>
    </source>
</evidence>
<dbReference type="NCBIfam" id="NF004442">
    <property type="entry name" value="PRK05777.1-5"/>
    <property type="match status" value="1"/>
</dbReference>
<feature type="transmembrane region" description="Helical" evidence="5">
    <location>
        <begin position="12"/>
        <end position="32"/>
    </location>
</feature>
<keyword evidence="2 5" id="KW-0812">Transmembrane</keyword>
<evidence type="ECO:0000256" key="4">
    <source>
        <dbReference type="ARBA" id="ARBA00023136"/>
    </source>
</evidence>
<comment type="subunit">
    <text evidence="5">NDH-1 is composed of 14 different subunits. Subunits NuoA, H, J, K, L, M, N constitute the membrane sector of the complex.</text>
</comment>
<evidence type="ECO:0000313" key="8">
    <source>
        <dbReference type="EMBL" id="CDZ75927.1"/>
    </source>
</evidence>
<evidence type="ECO:0000313" key="9">
    <source>
        <dbReference type="Proteomes" id="UP000044071"/>
    </source>
</evidence>
<feature type="transmembrane region" description="Helical" evidence="5">
    <location>
        <begin position="161"/>
        <end position="182"/>
    </location>
</feature>
<keyword evidence="3 5" id="KW-1133">Transmembrane helix</keyword>
<feature type="transmembrane region" description="Helical" evidence="5">
    <location>
        <begin position="375"/>
        <end position="398"/>
    </location>
</feature>
<feature type="transmembrane region" description="Helical" evidence="5">
    <location>
        <begin position="107"/>
        <end position="124"/>
    </location>
</feature>
<accession>A0A078KSK8</accession>
<dbReference type="Pfam" id="PF00361">
    <property type="entry name" value="Proton_antipo_M"/>
    <property type="match status" value="1"/>
</dbReference>
<keyword evidence="5" id="KW-1278">Translocase</keyword>
<feature type="transmembrane region" description="Helical" evidence="5">
    <location>
        <begin position="410"/>
        <end position="430"/>
    </location>
</feature>
<protein>
    <recommendedName>
        <fullName evidence="5">NADH-quinone oxidoreductase subunit N</fullName>
        <ecNumber evidence="5">7.1.1.-</ecNumber>
    </recommendedName>
    <alternativeName>
        <fullName evidence="5">NADH dehydrogenase I subunit N</fullName>
    </alternativeName>
    <alternativeName>
        <fullName evidence="5">NDH-1 subunit N</fullName>
    </alternativeName>
</protein>
<dbReference type="InterPro" id="IPR010096">
    <property type="entry name" value="NADH-Q_OxRdtase_suN/2"/>
</dbReference>
<feature type="transmembrane region" description="Helical" evidence="5">
    <location>
        <begin position="79"/>
        <end position="95"/>
    </location>
</feature>
<dbReference type="EMBL" id="CCSB01000001">
    <property type="protein sequence ID" value="CDZ75927.1"/>
    <property type="molecule type" value="Genomic_DNA"/>
</dbReference>
<evidence type="ECO:0000256" key="6">
    <source>
        <dbReference type="RuleBase" id="RU000320"/>
    </source>
</evidence>
<feature type="transmembrane region" description="Helical" evidence="5">
    <location>
        <begin position="208"/>
        <end position="225"/>
    </location>
</feature>
<evidence type="ECO:0000256" key="3">
    <source>
        <dbReference type="ARBA" id="ARBA00022989"/>
    </source>
</evidence>
<keyword evidence="9" id="KW-1185">Reference proteome</keyword>
<dbReference type="GO" id="GO:0042773">
    <property type="term" value="P:ATP synthesis coupled electron transport"/>
    <property type="evidence" value="ECO:0007669"/>
    <property type="project" value="InterPro"/>
</dbReference>
<comment type="subcellular location">
    <subcellularLocation>
        <location evidence="5">Cell membrane</location>
        <topology evidence="5">Multi-pass membrane protein</topology>
    </subcellularLocation>
    <subcellularLocation>
        <location evidence="1">Endomembrane system</location>
        <topology evidence="1">Multi-pass membrane protein</topology>
    </subcellularLocation>
    <subcellularLocation>
        <location evidence="6">Membrane</location>
        <topology evidence="6">Multi-pass membrane protein</topology>
    </subcellularLocation>
</comment>
<feature type="transmembrane region" description="Helical" evidence="5">
    <location>
        <begin position="280"/>
        <end position="298"/>
    </location>
</feature>
<dbReference type="HAMAP" id="MF_00445">
    <property type="entry name" value="NDH1_NuoN_1"/>
    <property type="match status" value="1"/>
</dbReference>
<dbReference type="GO" id="GO:0012505">
    <property type="term" value="C:endomembrane system"/>
    <property type="evidence" value="ECO:0007669"/>
    <property type="project" value="UniProtKB-SubCell"/>
</dbReference>
<keyword evidence="5" id="KW-0874">Quinone</keyword>
<dbReference type="GO" id="GO:0005886">
    <property type="term" value="C:plasma membrane"/>
    <property type="evidence" value="ECO:0007669"/>
    <property type="project" value="UniProtKB-SubCell"/>
</dbReference>
<dbReference type="STRING" id="1034943.BN59_00188"/>
<comment type="similarity">
    <text evidence="5">Belongs to the complex I subunit 2 family.</text>
</comment>
<feature type="transmembrane region" description="Helical" evidence="5">
    <location>
        <begin position="305"/>
        <end position="326"/>
    </location>
</feature>
<dbReference type="PANTHER" id="PTHR22773">
    <property type="entry name" value="NADH DEHYDROGENASE"/>
    <property type="match status" value="1"/>
</dbReference>
<organism evidence="8 9">
    <name type="scientific">Legionella massiliensis</name>
    <dbReference type="NCBI Taxonomy" id="1034943"/>
    <lineage>
        <taxon>Bacteria</taxon>
        <taxon>Pseudomonadati</taxon>
        <taxon>Pseudomonadota</taxon>
        <taxon>Gammaproteobacteria</taxon>
        <taxon>Legionellales</taxon>
        <taxon>Legionellaceae</taxon>
        <taxon>Legionella</taxon>
    </lineage>
</organism>
<dbReference type="RefSeq" id="WP_043872559.1">
    <property type="nucleotide sequence ID" value="NZ_CCVW01000001.1"/>
</dbReference>
<dbReference type="GO" id="GO:0008137">
    <property type="term" value="F:NADH dehydrogenase (ubiquinone) activity"/>
    <property type="evidence" value="ECO:0007669"/>
    <property type="project" value="InterPro"/>
</dbReference>
<keyword evidence="4 5" id="KW-0472">Membrane</keyword>
<feature type="transmembrane region" description="Helical" evidence="5">
    <location>
        <begin position="451"/>
        <end position="470"/>
    </location>
</feature>
<dbReference type="Proteomes" id="UP000044071">
    <property type="component" value="Unassembled WGS sequence"/>
</dbReference>
<feature type="transmembrane region" description="Helical" evidence="5">
    <location>
        <begin position="332"/>
        <end position="354"/>
    </location>
</feature>
<feature type="transmembrane region" description="Helical" evidence="5">
    <location>
        <begin position="39"/>
        <end position="59"/>
    </location>
</feature>
<keyword evidence="5" id="KW-0813">Transport</keyword>
<evidence type="ECO:0000256" key="2">
    <source>
        <dbReference type="ARBA" id="ARBA00022692"/>
    </source>
</evidence>
<evidence type="ECO:0000256" key="5">
    <source>
        <dbReference type="HAMAP-Rule" id="MF_00445"/>
    </source>
</evidence>
<keyword evidence="5" id="KW-1003">Cell membrane</keyword>
<proteinExistence type="inferred from homology"/>